<sequence>MRVDQLIQNPSTLSVDGAAERIKQPAADHSPAFSLLLADNLAGNSKQNVTKKSLAAAAELMRLEMMRSAFSLAGSAAEEAPSLSTPAMKLALQSFAANGPDNSTPDLSLSAGASAPDAGQTVGIDYSAPDWLENIVNRASDRYGVDAGLIKAVIKAESNFNPDAVSRVGAQGLMQLMPATAQGLGVTNSFDPEQNVMAGTRFLRDLLNRYGGDVNAALAAYNWGPGNVDRKPGALPQETRMYLAKVKKYYGEFVG</sequence>
<evidence type="ECO:0000259" key="2">
    <source>
        <dbReference type="Pfam" id="PF01464"/>
    </source>
</evidence>
<dbReference type="SUPFAM" id="SSF53955">
    <property type="entry name" value="Lysozyme-like"/>
    <property type="match status" value="1"/>
</dbReference>
<protein>
    <submittedName>
        <fullName evidence="3">Lytic transglycosylase</fullName>
    </submittedName>
</protein>
<dbReference type="InterPro" id="IPR023346">
    <property type="entry name" value="Lysozyme-like_dom_sf"/>
</dbReference>
<dbReference type="Gene3D" id="1.10.530.10">
    <property type="match status" value="1"/>
</dbReference>
<evidence type="ECO:0000313" key="4">
    <source>
        <dbReference type="Proteomes" id="UP001317705"/>
    </source>
</evidence>
<dbReference type="InterPro" id="IPR008258">
    <property type="entry name" value="Transglycosylase_SLT_dom_1"/>
</dbReference>
<dbReference type="Proteomes" id="UP001317705">
    <property type="component" value="Chromosome"/>
</dbReference>
<proteinExistence type="inferred from homology"/>
<feature type="domain" description="Transglycosylase SLT" evidence="2">
    <location>
        <begin position="136"/>
        <end position="231"/>
    </location>
</feature>
<dbReference type="EMBL" id="AP027151">
    <property type="protein sequence ID" value="BDV41306.1"/>
    <property type="molecule type" value="Genomic_DNA"/>
</dbReference>
<organism evidence="3 4">
    <name type="scientific">Geotalea uraniireducens</name>
    <dbReference type="NCBI Taxonomy" id="351604"/>
    <lineage>
        <taxon>Bacteria</taxon>
        <taxon>Pseudomonadati</taxon>
        <taxon>Thermodesulfobacteriota</taxon>
        <taxon>Desulfuromonadia</taxon>
        <taxon>Geobacterales</taxon>
        <taxon>Geobacteraceae</taxon>
        <taxon>Geotalea</taxon>
    </lineage>
</organism>
<keyword evidence="4" id="KW-1185">Reference proteome</keyword>
<name>A0ABN6VRC2_9BACT</name>
<evidence type="ECO:0000256" key="1">
    <source>
        <dbReference type="ARBA" id="ARBA00007734"/>
    </source>
</evidence>
<gene>
    <name evidence="3" type="ORF">GURASL_02290</name>
</gene>
<dbReference type="PROSITE" id="PS00922">
    <property type="entry name" value="TRANSGLYCOSYLASE"/>
    <property type="match status" value="1"/>
</dbReference>
<reference evidence="3 4" key="1">
    <citation type="submission" date="2022-12" db="EMBL/GenBank/DDBJ databases">
        <title>Polyphasic characterization of Geotalea uranireducens NIT-SL11 newly isolated from a complex of sewage sludge and microbially reduced graphene oxide.</title>
        <authorList>
            <person name="Xie L."/>
            <person name="Yoshida N."/>
            <person name="Meng L."/>
        </authorList>
    </citation>
    <scope>NUCLEOTIDE SEQUENCE [LARGE SCALE GENOMIC DNA]</scope>
    <source>
        <strain evidence="3 4">NIT-SL11</strain>
    </source>
</reference>
<accession>A0ABN6VRC2</accession>
<dbReference type="Pfam" id="PF01464">
    <property type="entry name" value="SLT"/>
    <property type="match status" value="1"/>
</dbReference>
<dbReference type="RefSeq" id="WP_282001285.1">
    <property type="nucleotide sequence ID" value="NZ_AP027151.1"/>
</dbReference>
<dbReference type="PANTHER" id="PTHR37423">
    <property type="entry name" value="SOLUBLE LYTIC MUREIN TRANSGLYCOSYLASE-RELATED"/>
    <property type="match status" value="1"/>
</dbReference>
<evidence type="ECO:0000313" key="3">
    <source>
        <dbReference type="EMBL" id="BDV41306.1"/>
    </source>
</evidence>
<comment type="similarity">
    <text evidence="1">Belongs to the transglycosylase Slt family.</text>
</comment>
<dbReference type="CDD" id="cd16896">
    <property type="entry name" value="LT_Slt70-like"/>
    <property type="match status" value="1"/>
</dbReference>
<dbReference type="InterPro" id="IPR000189">
    <property type="entry name" value="Transglyc_AS"/>
</dbReference>
<dbReference type="PANTHER" id="PTHR37423:SF2">
    <property type="entry name" value="MEMBRANE-BOUND LYTIC MUREIN TRANSGLYCOSYLASE C"/>
    <property type="match status" value="1"/>
</dbReference>